<dbReference type="OrthoDB" id="292843at2"/>
<dbReference type="SUPFAM" id="SSF48371">
    <property type="entry name" value="ARM repeat"/>
    <property type="match status" value="1"/>
</dbReference>
<gene>
    <name evidence="1" type="ORF">Y717_34440</name>
</gene>
<sequence length="717" mass="75136">MDLVQVFADLDAQPWAELEHAYGSAEDLPGQLRALASADEEEAGEALGELYSCILHQGSVYEASARAVPYLAGLAAAGVRADELLVLLGGIAESEAVHDGTPPGECQAAVIGQLPLILPLVDAEDAAVRQAAVWAAARTGAVEPVLPVLLRRWEREEERLVRAELVAGAVLLDPAGAAVGMVAAALGAGEPGEVRIAAVLGSLDLGLPWTGTHHQAVLSLLPADPLVADRFDLERTEPLHCIVEALLDRDTSADREAAFALLDFALRVPDDEVRAEALWATEQACVSSRSAPARLANPLIALLDDPASTRPALTALDKLGPYAAPAAPALTALATEGGDLADRALKALVVVDPERAAPLLARDLPDRPAALGAACGFPYGRLDGPFPYHPELLAAARARLTVPELDGNEPIHLTRLLASWGERAAPAFPELAALLGRFPTFVPAALAAVDPGRAVVPLEEAAVSGPEQGRFTAARALHSLTGDLEPLLTALAAELAADDTHRIRQAARATADLGKDAAALVPRLRAALGTDDDRVTTPRLDADLDIALALWRLTGDHGEALPVIAAVLEATDTEWMRWTAVNAARAAARLGPAAVALRPALERGLADPERAPAMALALLATGAVTQHRARLADTLLRCAERNADPMGALEALAALGPESLTEPELHRLTSLAERDQRIWSTGLESDVVSSDARFQETARALLRTATASRRTDAPATD</sequence>
<evidence type="ECO:0000313" key="1">
    <source>
        <dbReference type="EMBL" id="PVE05760.1"/>
    </source>
</evidence>
<dbReference type="STRING" id="1440053.GCA_000718095_01432"/>
<organism evidence="1 2">
    <name type="scientific">Streptomyces scopuliridis RB72</name>
    <dbReference type="NCBI Taxonomy" id="1440053"/>
    <lineage>
        <taxon>Bacteria</taxon>
        <taxon>Bacillati</taxon>
        <taxon>Actinomycetota</taxon>
        <taxon>Actinomycetes</taxon>
        <taxon>Kitasatosporales</taxon>
        <taxon>Streptomycetaceae</taxon>
        <taxon>Streptomyces</taxon>
    </lineage>
</organism>
<comment type="caution">
    <text evidence="1">The sequence shown here is derived from an EMBL/GenBank/DDBJ whole genome shotgun (WGS) entry which is preliminary data.</text>
</comment>
<dbReference type="EMBL" id="AZSP01000320">
    <property type="protein sequence ID" value="PVE05760.1"/>
    <property type="molecule type" value="Genomic_DNA"/>
</dbReference>
<dbReference type="AlphaFoldDB" id="A0A2T7SS13"/>
<keyword evidence="2" id="KW-1185">Reference proteome</keyword>
<name>A0A2T7SS13_9ACTN</name>
<dbReference type="InterPro" id="IPR016024">
    <property type="entry name" value="ARM-type_fold"/>
</dbReference>
<evidence type="ECO:0008006" key="3">
    <source>
        <dbReference type="Google" id="ProtNLM"/>
    </source>
</evidence>
<dbReference type="RefSeq" id="WP_030350599.1">
    <property type="nucleotide sequence ID" value="NZ_AZSP01000320.1"/>
</dbReference>
<evidence type="ECO:0000313" key="2">
    <source>
        <dbReference type="Proteomes" id="UP000245992"/>
    </source>
</evidence>
<protein>
    <recommendedName>
        <fullName evidence="3">PBS lyase</fullName>
    </recommendedName>
</protein>
<dbReference type="Proteomes" id="UP000245992">
    <property type="component" value="Unassembled WGS sequence"/>
</dbReference>
<accession>A0A2T7SS13</accession>
<reference evidence="1 2" key="1">
    <citation type="submission" date="2013-12" db="EMBL/GenBank/DDBJ databases">
        <title>Annotated genome of Streptomyces scopuliridis.</title>
        <authorList>
            <person name="Olson J.B."/>
        </authorList>
    </citation>
    <scope>NUCLEOTIDE SEQUENCE [LARGE SCALE GENOMIC DNA]</scope>
    <source>
        <strain evidence="1 2">RB72</strain>
    </source>
</reference>
<proteinExistence type="predicted"/>